<sequence length="288" mass="32563">MEGDSRRTSVYDLTGLRVHPDGSRVHQTQRNLRFGTYRRHDTQDFRGWIAEDAGGSIIVPRYKRVPTTDPENYEAQVADENERGDVGEELVQGEEVPEVKGKRKYPSYIQRAIKRKKFAEDDNYISSLPRASETLDSIPQIPSQDLLKNIHHLAASYYDENGLLVNASKRYREAKRLRKLRKAESSSEQVAVEIQSSELGMNDTEQTEVEGNPVGRRRKVNRDMYRVLDGSALVAIGVLTEELVKKLLQGRKPSPQRQEVVSPGGEADGRDGHDRESAESDEDDEVDG</sequence>
<organism evidence="2 3">
    <name type="scientific">Leucocoprinus leucothites</name>
    <dbReference type="NCBI Taxonomy" id="201217"/>
    <lineage>
        <taxon>Eukaryota</taxon>
        <taxon>Fungi</taxon>
        <taxon>Dikarya</taxon>
        <taxon>Basidiomycota</taxon>
        <taxon>Agaricomycotina</taxon>
        <taxon>Agaricomycetes</taxon>
        <taxon>Agaricomycetidae</taxon>
        <taxon>Agaricales</taxon>
        <taxon>Agaricineae</taxon>
        <taxon>Agaricaceae</taxon>
        <taxon>Leucocoprinus</taxon>
    </lineage>
</organism>
<feature type="region of interest" description="Disordered" evidence="1">
    <location>
        <begin position="248"/>
        <end position="288"/>
    </location>
</feature>
<feature type="compositionally biased region" description="Acidic residues" evidence="1">
    <location>
        <begin position="279"/>
        <end position="288"/>
    </location>
</feature>
<evidence type="ECO:0000313" key="3">
    <source>
        <dbReference type="Proteomes" id="UP000559027"/>
    </source>
</evidence>
<dbReference type="AlphaFoldDB" id="A0A8H5LP25"/>
<protein>
    <submittedName>
        <fullName evidence="2">Uncharacterized protein</fullName>
    </submittedName>
</protein>
<gene>
    <name evidence="2" type="ORF">D9756_000100</name>
</gene>
<feature type="compositionally biased region" description="Basic and acidic residues" evidence="1">
    <location>
        <begin position="267"/>
        <end position="278"/>
    </location>
</feature>
<dbReference type="EMBL" id="JAACJO010000001">
    <property type="protein sequence ID" value="KAF5364194.1"/>
    <property type="molecule type" value="Genomic_DNA"/>
</dbReference>
<evidence type="ECO:0000256" key="1">
    <source>
        <dbReference type="SAM" id="MobiDB-lite"/>
    </source>
</evidence>
<proteinExistence type="predicted"/>
<accession>A0A8H5LP25</accession>
<reference evidence="2 3" key="1">
    <citation type="journal article" date="2020" name="ISME J.">
        <title>Uncovering the hidden diversity of litter-decomposition mechanisms in mushroom-forming fungi.</title>
        <authorList>
            <person name="Floudas D."/>
            <person name="Bentzer J."/>
            <person name="Ahren D."/>
            <person name="Johansson T."/>
            <person name="Persson P."/>
            <person name="Tunlid A."/>
        </authorList>
    </citation>
    <scope>NUCLEOTIDE SEQUENCE [LARGE SCALE GENOMIC DNA]</scope>
    <source>
        <strain evidence="2 3">CBS 146.42</strain>
    </source>
</reference>
<comment type="caution">
    <text evidence="2">The sequence shown here is derived from an EMBL/GenBank/DDBJ whole genome shotgun (WGS) entry which is preliminary data.</text>
</comment>
<dbReference type="Proteomes" id="UP000559027">
    <property type="component" value="Unassembled WGS sequence"/>
</dbReference>
<keyword evidence="3" id="KW-1185">Reference proteome</keyword>
<evidence type="ECO:0000313" key="2">
    <source>
        <dbReference type="EMBL" id="KAF5364194.1"/>
    </source>
</evidence>
<dbReference type="OrthoDB" id="2565191at2759"/>
<name>A0A8H5LP25_9AGAR</name>